<comment type="caution">
    <text evidence="2">The sequence shown here is derived from an EMBL/GenBank/DDBJ whole genome shotgun (WGS) entry which is preliminary data.</text>
</comment>
<protein>
    <submittedName>
        <fullName evidence="2">Uncharacterized protein</fullName>
    </submittedName>
</protein>
<feature type="compositionally biased region" description="Polar residues" evidence="1">
    <location>
        <begin position="165"/>
        <end position="178"/>
    </location>
</feature>
<evidence type="ECO:0000313" key="3">
    <source>
        <dbReference type="Proteomes" id="UP001213000"/>
    </source>
</evidence>
<gene>
    <name evidence="2" type="ORF">NP233_g5867</name>
</gene>
<evidence type="ECO:0000313" key="2">
    <source>
        <dbReference type="EMBL" id="KAJ3568205.1"/>
    </source>
</evidence>
<dbReference type="EMBL" id="JANIEX010000360">
    <property type="protein sequence ID" value="KAJ3568205.1"/>
    <property type="molecule type" value="Genomic_DNA"/>
</dbReference>
<evidence type="ECO:0000256" key="1">
    <source>
        <dbReference type="SAM" id="MobiDB-lite"/>
    </source>
</evidence>
<feature type="compositionally biased region" description="Acidic residues" evidence="1">
    <location>
        <begin position="54"/>
        <end position="64"/>
    </location>
</feature>
<feature type="region of interest" description="Disordered" evidence="1">
    <location>
        <begin position="136"/>
        <end position="180"/>
    </location>
</feature>
<dbReference type="AlphaFoldDB" id="A0AAD5VVJ3"/>
<sequence length="262" mass="29012">MSTESKPNSSATTSSRGRGRGCSRGGFGKYLRARGRRGAGRPAEFRERLVLEGEQTEELDEEEAAEIRAKYARRQLGTNADRYAEPEPELGSDGTMRIMLSLDMNLRVGLLCIAGEPIVEPEVDLSSFLERQRLADEEEPSLLSGPVGQPDDEDDVDHSLDHITSGPNQKRSRTIQSKGKTEMLEWNEELESMAREKAAAEATWDLKERFRAKSEKLKSKPVPSAKERKADNAITEAPALPSSAPPKDPKAEMQDFLDDLLG</sequence>
<reference evidence="2" key="1">
    <citation type="submission" date="2022-07" db="EMBL/GenBank/DDBJ databases">
        <title>Genome Sequence of Leucocoprinus birnbaumii.</title>
        <authorList>
            <person name="Buettner E."/>
        </authorList>
    </citation>
    <scope>NUCLEOTIDE SEQUENCE</scope>
    <source>
        <strain evidence="2">VT141</strain>
    </source>
</reference>
<feature type="region of interest" description="Disordered" evidence="1">
    <location>
        <begin position="210"/>
        <end position="262"/>
    </location>
</feature>
<feature type="region of interest" description="Disordered" evidence="1">
    <location>
        <begin position="1"/>
        <end position="64"/>
    </location>
</feature>
<organism evidence="2 3">
    <name type="scientific">Leucocoprinus birnbaumii</name>
    <dbReference type="NCBI Taxonomy" id="56174"/>
    <lineage>
        <taxon>Eukaryota</taxon>
        <taxon>Fungi</taxon>
        <taxon>Dikarya</taxon>
        <taxon>Basidiomycota</taxon>
        <taxon>Agaricomycotina</taxon>
        <taxon>Agaricomycetes</taxon>
        <taxon>Agaricomycetidae</taxon>
        <taxon>Agaricales</taxon>
        <taxon>Agaricineae</taxon>
        <taxon>Agaricaceae</taxon>
        <taxon>Leucocoprinus</taxon>
    </lineage>
</organism>
<name>A0AAD5VVJ3_9AGAR</name>
<keyword evidence="3" id="KW-1185">Reference proteome</keyword>
<dbReference type="Proteomes" id="UP001213000">
    <property type="component" value="Unassembled WGS sequence"/>
</dbReference>
<accession>A0AAD5VVJ3</accession>
<proteinExistence type="predicted"/>